<name>A0A131XIW8_9ACAR</name>
<sequence length="455" mass="51819">MGKASKIKVGKQRRNVPLDEQLKEEVTARKARVKSRNRKDEDELFVDDKLTKKILDQARKQQEDLEEEHGLQSSSAGVAFKVPDAKPCLLVNKGASSDEEDEEEPPEDDTFYETIEVDEADEKALELFMNENGKSRRTLADIIMEKLKEHETEVATLFSDAGSVQMADLDPKVVEMYRGVKKVLSRYRSGKLPKAFKIIPSLSNWEQVLYLTDPDSWSSAAMYQATRIFASNLKEKMAQRFYNLVLLPRVRDDIAEYKKLNYHLYQALRKALFKPGAFFKGIILPLCESGTCTLREAIIVGSVLSKNSVPMLHACAAMLKIAEMPYTGANSIFLRVLIDKKYTLPYRVIDAVVHHFLRFEREQRELPVLWHQCLLSFCQRYKGDISSEQKEALLALLRAQSHHTITPEIRWELQHATCRDVEIPEPMPQEGEESASAVASRGGSTEEDPSSEMFT</sequence>
<feature type="compositionally biased region" description="Basic and acidic residues" evidence="2">
    <location>
        <begin position="16"/>
        <end position="28"/>
    </location>
</feature>
<dbReference type="GO" id="GO:0005730">
    <property type="term" value="C:nucleolus"/>
    <property type="evidence" value="ECO:0007669"/>
    <property type="project" value="TreeGrafter"/>
</dbReference>
<dbReference type="InterPro" id="IPR007955">
    <property type="entry name" value="Bystin"/>
</dbReference>
<dbReference type="GO" id="GO:0005737">
    <property type="term" value="C:cytoplasm"/>
    <property type="evidence" value="ECO:0007669"/>
    <property type="project" value="TreeGrafter"/>
</dbReference>
<dbReference type="EMBL" id="GEFH01003090">
    <property type="protein sequence ID" value="JAP65491.1"/>
    <property type="molecule type" value="mRNA"/>
</dbReference>
<reference evidence="3" key="1">
    <citation type="journal article" date="2017" name="Ticks Tick Borne Dis.">
        <title>An insight into the sialome of Hyalomma excavatum.</title>
        <authorList>
            <person name="Ribeiro J.M."/>
            <person name="Slovak M."/>
            <person name="Francischetti I.M."/>
        </authorList>
    </citation>
    <scope>NUCLEOTIDE SEQUENCE</scope>
    <source>
        <strain evidence="3">Samish</strain>
        <tissue evidence="3">Salivary glands</tissue>
    </source>
</reference>
<feature type="region of interest" description="Disordered" evidence="2">
    <location>
        <begin position="424"/>
        <end position="455"/>
    </location>
</feature>
<dbReference type="Pfam" id="PF05291">
    <property type="entry name" value="Bystin"/>
    <property type="match status" value="1"/>
</dbReference>
<dbReference type="PANTHER" id="PTHR12821">
    <property type="entry name" value="BYSTIN"/>
    <property type="match status" value="1"/>
</dbReference>
<feature type="compositionally biased region" description="Basic residues" evidence="2">
    <location>
        <begin position="1"/>
        <end position="14"/>
    </location>
</feature>
<dbReference type="GO" id="GO:0030515">
    <property type="term" value="F:snoRNA binding"/>
    <property type="evidence" value="ECO:0007669"/>
    <property type="project" value="TreeGrafter"/>
</dbReference>
<organism evidence="3">
    <name type="scientific">Hyalomma excavatum</name>
    <dbReference type="NCBI Taxonomy" id="257692"/>
    <lineage>
        <taxon>Eukaryota</taxon>
        <taxon>Metazoa</taxon>
        <taxon>Ecdysozoa</taxon>
        <taxon>Arthropoda</taxon>
        <taxon>Chelicerata</taxon>
        <taxon>Arachnida</taxon>
        <taxon>Acari</taxon>
        <taxon>Parasitiformes</taxon>
        <taxon>Ixodida</taxon>
        <taxon>Ixodoidea</taxon>
        <taxon>Ixodidae</taxon>
        <taxon>Hyalomminae</taxon>
        <taxon>Hyalomma</taxon>
    </lineage>
</organism>
<evidence type="ECO:0000256" key="2">
    <source>
        <dbReference type="SAM" id="MobiDB-lite"/>
    </source>
</evidence>
<dbReference type="GO" id="GO:0006364">
    <property type="term" value="P:rRNA processing"/>
    <property type="evidence" value="ECO:0007669"/>
    <property type="project" value="TreeGrafter"/>
</dbReference>
<feature type="region of interest" description="Disordered" evidence="2">
    <location>
        <begin position="1"/>
        <end position="40"/>
    </location>
</feature>
<protein>
    <submittedName>
        <fullName evidence="3">Putative cell adhesion complex protein bystin</fullName>
    </submittedName>
</protein>
<comment type="similarity">
    <text evidence="1">Belongs to the bystin family.</text>
</comment>
<accession>A0A131XIW8</accession>
<evidence type="ECO:0000256" key="1">
    <source>
        <dbReference type="ARBA" id="ARBA00007114"/>
    </source>
</evidence>
<dbReference type="GO" id="GO:0030688">
    <property type="term" value="C:preribosome, small subunit precursor"/>
    <property type="evidence" value="ECO:0007669"/>
    <property type="project" value="TreeGrafter"/>
</dbReference>
<proteinExistence type="evidence at transcript level"/>
<feature type="region of interest" description="Disordered" evidence="2">
    <location>
        <begin position="58"/>
        <end position="78"/>
    </location>
</feature>
<dbReference type="AlphaFoldDB" id="A0A131XIW8"/>
<evidence type="ECO:0000313" key="3">
    <source>
        <dbReference type="EMBL" id="JAP65491.1"/>
    </source>
</evidence>
<feature type="compositionally biased region" description="Acidic residues" evidence="2">
    <location>
        <begin position="445"/>
        <end position="455"/>
    </location>
</feature>
<dbReference type="PANTHER" id="PTHR12821:SF0">
    <property type="entry name" value="BYSTIN"/>
    <property type="match status" value="1"/>
</dbReference>